<evidence type="ECO:0000256" key="1">
    <source>
        <dbReference type="SAM" id="MobiDB-lite"/>
    </source>
</evidence>
<protein>
    <recommendedName>
        <fullName evidence="2">HTH arsR-type domain-containing protein</fullName>
    </recommendedName>
</protein>
<proteinExistence type="predicted"/>
<dbReference type="KEGG" id="ard:AXF14_11020"/>
<dbReference type="Pfam" id="PF12840">
    <property type="entry name" value="HTH_20"/>
    <property type="match status" value="1"/>
</dbReference>
<reference evidence="4" key="1">
    <citation type="submission" date="2016-02" db="EMBL/GenBank/DDBJ databases">
        <authorList>
            <person name="Holder M.E."/>
            <person name="Ajami N.J."/>
            <person name="Petrosino J.F."/>
        </authorList>
    </citation>
    <scope>NUCLEOTIDE SEQUENCE [LARGE SCALE GENOMIC DNA]</scope>
    <source>
        <strain evidence="4">CCUG 36733</strain>
    </source>
</reference>
<dbReference type="Proteomes" id="UP000065220">
    <property type="component" value="Chromosome"/>
</dbReference>
<dbReference type="GO" id="GO:0003700">
    <property type="term" value="F:DNA-binding transcription factor activity"/>
    <property type="evidence" value="ECO:0007669"/>
    <property type="project" value="InterPro"/>
</dbReference>
<dbReference type="RefSeq" id="WP_067943210.1">
    <property type="nucleotide sequence ID" value="NZ_CP014228.1"/>
</dbReference>
<feature type="region of interest" description="Disordered" evidence="1">
    <location>
        <begin position="185"/>
        <end position="209"/>
    </location>
</feature>
<evidence type="ECO:0000313" key="3">
    <source>
        <dbReference type="EMBL" id="AMD88009.1"/>
    </source>
</evidence>
<feature type="domain" description="HTH arsR-type" evidence="2">
    <location>
        <begin position="9"/>
        <end position="100"/>
    </location>
</feature>
<dbReference type="InterPro" id="IPR001845">
    <property type="entry name" value="HTH_ArsR_DNA-bd_dom"/>
</dbReference>
<dbReference type="InterPro" id="IPR036390">
    <property type="entry name" value="WH_DNA-bd_sf"/>
</dbReference>
<dbReference type="CDD" id="cd00090">
    <property type="entry name" value="HTH_ARSR"/>
    <property type="match status" value="1"/>
</dbReference>
<dbReference type="InterPro" id="IPR036388">
    <property type="entry name" value="WH-like_DNA-bd_sf"/>
</dbReference>
<dbReference type="Gene3D" id="1.10.10.10">
    <property type="entry name" value="Winged helix-like DNA-binding domain superfamily/Winged helix DNA-binding domain"/>
    <property type="match status" value="1"/>
</dbReference>
<name>A0A120KLF1_ACTRD</name>
<keyword evidence="4" id="KW-1185">Reference proteome</keyword>
<dbReference type="SMART" id="SM00418">
    <property type="entry name" value="HTH_ARSR"/>
    <property type="match status" value="1"/>
</dbReference>
<evidence type="ECO:0000313" key="4">
    <source>
        <dbReference type="Proteomes" id="UP000065220"/>
    </source>
</evidence>
<dbReference type="InterPro" id="IPR011991">
    <property type="entry name" value="ArsR-like_HTH"/>
</dbReference>
<accession>A0A120KLF1</accession>
<sequence>MARHVSDPAVMRAVAHPLRLQILDEMWDANRPLRAADLAEILEQPANSISYHVRKLRDAGYVVDVDGPEGSTARDHWYAAPQRGIRTESETGSLAAAAAAVTRTSYAQHAETVFAAQHAELSPQMHIDGLLWLPRDVAGKFVERFSALAKEMREASFEALETAEDGTPFTRFMFLTDLVPSTRNGERIERPVEEVPGMDAERLEDEEGY</sequence>
<dbReference type="OrthoDB" id="7945987at2"/>
<gene>
    <name evidence="3" type="ORF">AXF14_11020</name>
</gene>
<organism evidence="3 4">
    <name type="scientific">Actinomyces radicidentis</name>
    <dbReference type="NCBI Taxonomy" id="111015"/>
    <lineage>
        <taxon>Bacteria</taxon>
        <taxon>Bacillati</taxon>
        <taxon>Actinomycetota</taxon>
        <taxon>Actinomycetes</taxon>
        <taxon>Actinomycetales</taxon>
        <taxon>Actinomycetaceae</taxon>
        <taxon>Actinomyces</taxon>
    </lineage>
</organism>
<evidence type="ECO:0000259" key="2">
    <source>
        <dbReference type="SMART" id="SM00418"/>
    </source>
</evidence>
<dbReference type="SUPFAM" id="SSF46785">
    <property type="entry name" value="Winged helix' DNA-binding domain"/>
    <property type="match status" value="1"/>
</dbReference>
<dbReference type="AlphaFoldDB" id="A0A120KLF1"/>
<dbReference type="EMBL" id="CP014228">
    <property type="protein sequence ID" value="AMD88009.1"/>
    <property type="molecule type" value="Genomic_DNA"/>
</dbReference>
<dbReference type="STRING" id="111015.AXF14_11020"/>